<protein>
    <submittedName>
        <fullName evidence="2">Uncharacterized protein</fullName>
    </submittedName>
</protein>
<organism evidence="2 3">
    <name type="scientific">Triticum turgidum subsp. durum</name>
    <name type="common">Durum wheat</name>
    <name type="synonym">Triticum durum</name>
    <dbReference type="NCBI Taxonomy" id="4567"/>
    <lineage>
        <taxon>Eukaryota</taxon>
        <taxon>Viridiplantae</taxon>
        <taxon>Streptophyta</taxon>
        <taxon>Embryophyta</taxon>
        <taxon>Tracheophyta</taxon>
        <taxon>Spermatophyta</taxon>
        <taxon>Magnoliopsida</taxon>
        <taxon>Liliopsida</taxon>
        <taxon>Poales</taxon>
        <taxon>Poaceae</taxon>
        <taxon>BOP clade</taxon>
        <taxon>Pooideae</taxon>
        <taxon>Triticodae</taxon>
        <taxon>Triticeae</taxon>
        <taxon>Triticinae</taxon>
        <taxon>Triticum</taxon>
    </lineage>
</organism>
<feature type="region of interest" description="Disordered" evidence="1">
    <location>
        <begin position="62"/>
        <end position="84"/>
    </location>
</feature>
<evidence type="ECO:0000313" key="2">
    <source>
        <dbReference type="EMBL" id="VAH08253.1"/>
    </source>
</evidence>
<keyword evidence="3" id="KW-1185">Reference proteome</keyword>
<dbReference type="AlphaFoldDB" id="A0A9R0QBD9"/>
<reference evidence="2 3" key="1">
    <citation type="submission" date="2017-09" db="EMBL/GenBank/DDBJ databases">
        <authorList>
            <consortium name="International Durum Wheat Genome Sequencing Consortium (IDWGSC)"/>
            <person name="Milanesi L."/>
        </authorList>
    </citation>
    <scope>NUCLEOTIDE SEQUENCE [LARGE SCALE GENOMIC DNA]</scope>
    <source>
        <strain evidence="3">cv. Svevo</strain>
    </source>
</reference>
<accession>A0A9R0QBD9</accession>
<sequence>MRPIQLDRAALVVPHVNSRQLAVPRVVHVFHETHPPPSLLLSFLLGLVLSYDFLFSPFPSTSGSHPAEELHSGRSHHVTGHGSREHVLERNIATGRVSATSADGVAASARGVVARRPAASVQPPPGMRQQGRRRLQRLPALPAMRRGRSATAGSAATQCSVHGCRRCDVALVGNYQCYDPSPTGGVCQAGEVVRDAVFQHHRSSDGVAAATTQLQQCRRPLHCSSGGVAASASQLQRYRTSSLGSGAAAALQLRRHQRTAGQ</sequence>
<evidence type="ECO:0000313" key="3">
    <source>
        <dbReference type="Proteomes" id="UP000324705"/>
    </source>
</evidence>
<dbReference type="Proteomes" id="UP000324705">
    <property type="component" value="Chromosome 1A"/>
</dbReference>
<dbReference type="EMBL" id="LT934111">
    <property type="protein sequence ID" value="VAH08253.1"/>
    <property type="molecule type" value="Genomic_DNA"/>
</dbReference>
<dbReference type="Gramene" id="TRITD1Av1G178420.1">
    <property type="protein sequence ID" value="TRITD1Av1G178420.1"/>
    <property type="gene ID" value="TRITD1Av1G178420"/>
</dbReference>
<gene>
    <name evidence="2" type="ORF">TRITD_1Av1G178420</name>
</gene>
<evidence type="ECO:0000256" key="1">
    <source>
        <dbReference type="SAM" id="MobiDB-lite"/>
    </source>
</evidence>
<proteinExistence type="predicted"/>
<name>A0A9R0QBD9_TRITD</name>